<dbReference type="Proteomes" id="UP000721954">
    <property type="component" value="Unassembled WGS sequence"/>
</dbReference>
<name>A0ABS3XZ71_9ACTN</name>
<gene>
    <name evidence="2" type="ORF">JW613_20660</name>
</gene>
<evidence type="ECO:0000256" key="1">
    <source>
        <dbReference type="SAM" id="MobiDB-lite"/>
    </source>
</evidence>
<feature type="region of interest" description="Disordered" evidence="1">
    <location>
        <begin position="1"/>
        <end position="72"/>
    </location>
</feature>
<reference evidence="2 3" key="1">
    <citation type="submission" date="2021-02" db="EMBL/GenBank/DDBJ databases">
        <title>Streptomyces spirodelae sp. nov., isolated from duckweed.</title>
        <authorList>
            <person name="Saimee Y."/>
            <person name="Duangmal K."/>
        </authorList>
    </citation>
    <scope>NUCLEOTIDE SEQUENCE [LARGE SCALE GENOMIC DNA]</scope>
    <source>
        <strain evidence="2 3">DSM 42105</strain>
    </source>
</reference>
<organism evidence="2 3">
    <name type="scientific">Streptomyces smyrnaeus</name>
    <dbReference type="NCBI Taxonomy" id="1387713"/>
    <lineage>
        <taxon>Bacteria</taxon>
        <taxon>Bacillati</taxon>
        <taxon>Actinomycetota</taxon>
        <taxon>Actinomycetes</taxon>
        <taxon>Kitasatosporales</taxon>
        <taxon>Streptomycetaceae</taxon>
        <taxon>Streptomyces</taxon>
    </lineage>
</organism>
<dbReference type="RefSeq" id="WP_209212317.1">
    <property type="nucleotide sequence ID" value="NZ_JAFFZM010000012.1"/>
</dbReference>
<protein>
    <submittedName>
        <fullName evidence="2">Uncharacterized protein</fullName>
    </submittedName>
</protein>
<evidence type="ECO:0000313" key="3">
    <source>
        <dbReference type="Proteomes" id="UP000721954"/>
    </source>
</evidence>
<sequence>MTTDAERSRTAPPPPPPPGVPGAAGRTGHTAPTGPSGPAEPTEPAGAPRTTGGAPGGGHTAPAHAGALRTTEALLPEGRRAELELRLQESLTTFVEDPRGAVREADAVFEEATNQLTEALVELRRSLRSSCPDQLGGTGTEELRRALQQYRDTAERLLRL</sequence>
<feature type="compositionally biased region" description="Pro residues" evidence="1">
    <location>
        <begin position="11"/>
        <end position="20"/>
    </location>
</feature>
<feature type="compositionally biased region" description="Low complexity" evidence="1">
    <location>
        <begin position="30"/>
        <end position="52"/>
    </location>
</feature>
<accession>A0ABS3XZ71</accession>
<dbReference type="GeneID" id="96261035"/>
<keyword evidence="3" id="KW-1185">Reference proteome</keyword>
<dbReference type="EMBL" id="JAFFZM010000012">
    <property type="protein sequence ID" value="MBO8200703.1"/>
    <property type="molecule type" value="Genomic_DNA"/>
</dbReference>
<evidence type="ECO:0000313" key="2">
    <source>
        <dbReference type="EMBL" id="MBO8200703.1"/>
    </source>
</evidence>
<proteinExistence type="predicted"/>
<comment type="caution">
    <text evidence="2">The sequence shown here is derived from an EMBL/GenBank/DDBJ whole genome shotgun (WGS) entry which is preliminary data.</text>
</comment>